<dbReference type="GO" id="GO:0006508">
    <property type="term" value="P:proteolysis"/>
    <property type="evidence" value="ECO:0007669"/>
    <property type="project" value="InterPro"/>
</dbReference>
<dbReference type="SUPFAM" id="SSF52129">
    <property type="entry name" value="Caspase-like"/>
    <property type="match status" value="1"/>
</dbReference>
<organism evidence="2">
    <name type="scientific">candidate division WOR-3 bacterium</name>
    <dbReference type="NCBI Taxonomy" id="2052148"/>
    <lineage>
        <taxon>Bacteria</taxon>
        <taxon>Bacteria division WOR-3</taxon>
    </lineage>
</organism>
<reference evidence="2" key="1">
    <citation type="journal article" date="2020" name="mSystems">
        <title>Genome- and Community-Level Interaction Insights into Carbon Utilization and Element Cycling Functions of Hydrothermarchaeota in Hydrothermal Sediment.</title>
        <authorList>
            <person name="Zhou Z."/>
            <person name="Liu Y."/>
            <person name="Xu W."/>
            <person name="Pan J."/>
            <person name="Luo Z.H."/>
            <person name="Li M."/>
        </authorList>
    </citation>
    <scope>NUCLEOTIDE SEQUENCE [LARGE SCALE GENOMIC DNA]</scope>
    <source>
        <strain evidence="2">SpSt-655</strain>
    </source>
</reference>
<dbReference type="Pfam" id="PF00656">
    <property type="entry name" value="Peptidase_C14"/>
    <property type="match status" value="1"/>
</dbReference>
<dbReference type="EMBL" id="DTBX01000003">
    <property type="protein sequence ID" value="HGQ54845.1"/>
    <property type="molecule type" value="Genomic_DNA"/>
</dbReference>
<dbReference type="AlphaFoldDB" id="A0A7V4FEV7"/>
<accession>A0A7V4FEV7</accession>
<proteinExistence type="predicted"/>
<dbReference type="Gene3D" id="3.40.50.1460">
    <property type="match status" value="1"/>
</dbReference>
<dbReference type="InterPro" id="IPR018247">
    <property type="entry name" value="EF_Hand_1_Ca_BS"/>
</dbReference>
<gene>
    <name evidence="2" type="ORF">ENU28_00080</name>
</gene>
<dbReference type="GO" id="GO:0004197">
    <property type="term" value="F:cysteine-type endopeptidase activity"/>
    <property type="evidence" value="ECO:0007669"/>
    <property type="project" value="InterPro"/>
</dbReference>
<sequence>MRYFLIILLLINCSIKYIEKIEKVSEPNNQEPYLTLKYQKSFKKIPYSLPILTTISGIGTSIFLKSKGYVMLSKEILALSLLSSTGMVGYNMRKLPKDFIPKEPFKVKLEGTDYITSFPCDDKGFLKINILEFAPFYKEGINFKLTIISPENKNLGSFSVNTEKIKDKLVKAKMRKYPPELIITSFSFDASTGDKDMFLDADEKRRIILTIKNKGKGIAEDLEVKITPINQFSFVNIPRSIKIDNINIMEEKRIIIPISAEKEVPNQELSLKIEVLEPYFQADAEPVILKFETRKFEPPNLILYDKGVEEGEIVANKSANISLVIYNQGKGRAEDVECEVKVPEGVKYLGEVSKFYFGNMEPMAWQKIDFPIFVGARYKEDSLKINLIIKEKREEFSKNIILSFPLNKPIKRPKEIVFKGKEEMGPYLPPPPTLTVDVDVNIPKTNMDNPYGVAVIIGNKLYEHKDVPNVDYADNDARIVKEYLIKTLGYKEDNIIFILNGKKSDFDKVFGTERDYKGQLYNYVEPNKSDVFIYYSGHGAPDIETKSGYFLPVEADPNYVKITGYPLETFFKNLSQIKARSITVIIDACFSGASERGMLIARASPLTGVVIEKEVKENINLFSSAKEDEISSWYPEKNHSLFTYYFLKGISGDADLDKNREISFGELKEYVSENVSKIARRLNRKQTPQFRGDEKKIIVKY</sequence>
<evidence type="ECO:0000259" key="1">
    <source>
        <dbReference type="Pfam" id="PF00656"/>
    </source>
</evidence>
<evidence type="ECO:0000313" key="2">
    <source>
        <dbReference type="EMBL" id="HGQ54845.1"/>
    </source>
</evidence>
<protein>
    <recommendedName>
        <fullName evidence="1">Peptidase C14 caspase domain-containing protein</fullName>
    </recommendedName>
</protein>
<dbReference type="PROSITE" id="PS00018">
    <property type="entry name" value="EF_HAND_1"/>
    <property type="match status" value="1"/>
</dbReference>
<dbReference type="InterPro" id="IPR011600">
    <property type="entry name" value="Pept_C14_caspase"/>
</dbReference>
<feature type="domain" description="Peptidase C14 caspase" evidence="1">
    <location>
        <begin position="452"/>
        <end position="691"/>
    </location>
</feature>
<name>A0A7V4FEV7_UNCW3</name>
<dbReference type="InterPro" id="IPR029030">
    <property type="entry name" value="Caspase-like_dom_sf"/>
</dbReference>
<comment type="caution">
    <text evidence="2">The sequence shown here is derived from an EMBL/GenBank/DDBJ whole genome shotgun (WGS) entry which is preliminary data.</text>
</comment>